<reference evidence="2" key="1">
    <citation type="journal article" date="2019" name="Environ. Microbiol.">
        <title>Fungal ecological strategies reflected in gene transcription - a case study of two litter decomposers.</title>
        <authorList>
            <person name="Barbi F."/>
            <person name="Kohler A."/>
            <person name="Barry K."/>
            <person name="Baskaran P."/>
            <person name="Daum C."/>
            <person name="Fauchery L."/>
            <person name="Ihrmark K."/>
            <person name="Kuo A."/>
            <person name="LaButti K."/>
            <person name="Lipzen A."/>
            <person name="Morin E."/>
            <person name="Grigoriev I.V."/>
            <person name="Henrissat B."/>
            <person name="Lindahl B."/>
            <person name="Martin F."/>
        </authorList>
    </citation>
    <scope>NUCLEOTIDE SEQUENCE</scope>
    <source>
        <strain evidence="2">JB14</strain>
    </source>
</reference>
<accession>A0A6A4GBP2</accession>
<organism evidence="2 3">
    <name type="scientific">Gymnopus androsaceus JB14</name>
    <dbReference type="NCBI Taxonomy" id="1447944"/>
    <lineage>
        <taxon>Eukaryota</taxon>
        <taxon>Fungi</taxon>
        <taxon>Dikarya</taxon>
        <taxon>Basidiomycota</taxon>
        <taxon>Agaricomycotina</taxon>
        <taxon>Agaricomycetes</taxon>
        <taxon>Agaricomycetidae</taxon>
        <taxon>Agaricales</taxon>
        <taxon>Marasmiineae</taxon>
        <taxon>Omphalotaceae</taxon>
        <taxon>Gymnopus</taxon>
    </lineage>
</organism>
<feature type="non-terminal residue" evidence="2">
    <location>
        <position position="1"/>
    </location>
</feature>
<evidence type="ECO:0000313" key="3">
    <source>
        <dbReference type="Proteomes" id="UP000799118"/>
    </source>
</evidence>
<name>A0A6A4GBP2_9AGAR</name>
<keyword evidence="3" id="KW-1185">Reference proteome</keyword>
<sequence>LIQLRTGHAGLNHHLHHIGASDSPNCDVPETVEHFLLTCQKFITQQKMLRNTTRIRNLQLHSLLSSQSNHILAILKYAKATNRFLSAPQQANEPPQSHLGQADGLEDAALG</sequence>
<proteinExistence type="predicted"/>
<dbReference type="OrthoDB" id="3044497at2759"/>
<evidence type="ECO:0000256" key="1">
    <source>
        <dbReference type="SAM" id="MobiDB-lite"/>
    </source>
</evidence>
<dbReference type="AlphaFoldDB" id="A0A6A4GBP2"/>
<dbReference type="Proteomes" id="UP000799118">
    <property type="component" value="Unassembled WGS sequence"/>
</dbReference>
<evidence type="ECO:0000313" key="2">
    <source>
        <dbReference type="EMBL" id="KAE9382952.1"/>
    </source>
</evidence>
<dbReference type="EMBL" id="ML770822">
    <property type="protein sequence ID" value="KAE9382952.1"/>
    <property type="molecule type" value="Genomic_DNA"/>
</dbReference>
<feature type="region of interest" description="Disordered" evidence="1">
    <location>
        <begin position="86"/>
        <end position="111"/>
    </location>
</feature>
<gene>
    <name evidence="2" type="ORF">BT96DRAFT_844841</name>
</gene>
<protein>
    <recommendedName>
        <fullName evidence="4">Reverse transcriptase zinc-binding domain-containing protein</fullName>
    </recommendedName>
</protein>
<feature type="compositionally biased region" description="Polar residues" evidence="1">
    <location>
        <begin position="86"/>
        <end position="99"/>
    </location>
</feature>
<evidence type="ECO:0008006" key="4">
    <source>
        <dbReference type="Google" id="ProtNLM"/>
    </source>
</evidence>